<organism evidence="11 12">
    <name type="scientific">Geoglobus acetivorans</name>
    <dbReference type="NCBI Taxonomy" id="565033"/>
    <lineage>
        <taxon>Archaea</taxon>
        <taxon>Methanobacteriati</taxon>
        <taxon>Methanobacteriota</taxon>
        <taxon>Archaeoglobi</taxon>
        <taxon>Archaeoglobales</taxon>
        <taxon>Archaeoglobaceae</taxon>
        <taxon>Geoglobus</taxon>
    </lineage>
</organism>
<evidence type="ECO:0000256" key="9">
    <source>
        <dbReference type="ARBA" id="ARBA00032766"/>
    </source>
</evidence>
<dbReference type="STRING" id="565033.GACE_1922"/>
<dbReference type="GO" id="GO:0046872">
    <property type="term" value="F:metal ion binding"/>
    <property type="evidence" value="ECO:0007669"/>
    <property type="project" value="UniProtKB-KW"/>
</dbReference>
<protein>
    <recommendedName>
        <fullName evidence="8">Geranylgeranyl transferase type II subunit beta</fullName>
    </recommendedName>
    <alternativeName>
        <fullName evidence="9">Type II protein geranyl-geranyltransferase subunit beta</fullName>
    </alternativeName>
</protein>
<dbReference type="GO" id="GO:0008318">
    <property type="term" value="F:protein prenyltransferase activity"/>
    <property type="evidence" value="ECO:0007669"/>
    <property type="project" value="InterPro"/>
</dbReference>
<reference evidence="11 12" key="1">
    <citation type="journal article" date="2015" name="Appl. Environ. Microbiol.">
        <title>The Geoglobus acetivorans genome: Fe(III) reduction, acetate utilization, autotrophic growth, and degradation of aromatic compounds in a hyperthermophilic archaeon.</title>
        <authorList>
            <person name="Mardanov A.V."/>
            <person name="Slododkina G.B."/>
            <person name="Slobodkin A.I."/>
            <person name="Beletsky A.V."/>
            <person name="Gavrilov S.N."/>
            <person name="Kublanov I.V."/>
            <person name="Bonch-Osmolovskaya E.A."/>
            <person name="Skryabin K.G."/>
            <person name="Ravin N.V."/>
        </authorList>
    </citation>
    <scope>NUCLEOTIDE SEQUENCE [LARGE SCALE GENOMIC DNA]</scope>
    <source>
        <strain evidence="11 12">SBH6</strain>
    </source>
</reference>
<feature type="domain" description="Prenyltransferase alpha-alpha toroid" evidence="10">
    <location>
        <begin position="243"/>
        <end position="359"/>
    </location>
</feature>
<evidence type="ECO:0000313" key="12">
    <source>
        <dbReference type="Proteomes" id="UP000030624"/>
    </source>
</evidence>
<proteinExistence type="inferred from homology"/>
<keyword evidence="3" id="KW-0637">Prenyltransferase</keyword>
<evidence type="ECO:0000256" key="6">
    <source>
        <dbReference type="ARBA" id="ARBA00022737"/>
    </source>
</evidence>
<dbReference type="PANTHER" id="PTHR11774:SF11">
    <property type="entry name" value="GERANYLGERANYL TRANSFERASE TYPE-2 SUBUNIT BETA"/>
    <property type="match status" value="1"/>
</dbReference>
<dbReference type="AlphaFoldDB" id="A0A0A7GJ16"/>
<accession>A0A0A7GJ16</accession>
<keyword evidence="7" id="KW-0862">Zinc</keyword>
<gene>
    <name evidence="11" type="ORF">GACE_1922</name>
</gene>
<evidence type="ECO:0000256" key="8">
    <source>
        <dbReference type="ARBA" id="ARBA00030816"/>
    </source>
</evidence>
<evidence type="ECO:0000256" key="4">
    <source>
        <dbReference type="ARBA" id="ARBA00022679"/>
    </source>
</evidence>
<dbReference type="EMBL" id="CP009552">
    <property type="protein sequence ID" value="AIY90947.1"/>
    <property type="molecule type" value="Genomic_DNA"/>
</dbReference>
<dbReference type="PANTHER" id="PTHR11774">
    <property type="entry name" value="GERANYLGERANYL TRANSFERASE TYPE BETA SUBUNIT"/>
    <property type="match status" value="1"/>
</dbReference>
<evidence type="ECO:0000256" key="7">
    <source>
        <dbReference type="ARBA" id="ARBA00022833"/>
    </source>
</evidence>
<sequence>MNKKSVLLVSLLLFLTVMGIKVNLNSEKESGSKFSNHDFFESNWTENTLRLIRASRTVDGGYAGFNTKPELYSTYYFVMISDFIGLEPLYRQETVEHLERELEKFDTSKNTLEDLYYISKSLYYLDKARSYEHRNKIMGLLSSYQVESGGFANAVGGVPTGFANLAASELMGLYQIPSEKFYEYMYSKYLNDSYMRDLFHLEEVIVSLHNIGVDVKRLPNIDQRKDYLNEVKKEILSLKELKKSGNLAYVLAYLNVASILNESPGIPDEVIRYIISQQNRDGGFGFDFSPVSNEFGTYAALKIIVESGYEIPNREKIAKLVTLHELPTGGYTPIVRGLAAAKYTYYAVSILKDLNESYDKSVETFFEHRFWEAVEDLKSGRYNFDFYPSIAGLTLLGKAVERDVVIDACMPYVEMFASGELDNLQVFYECMTALKLVNTTLKGDTRDKIIYRIYGFERDGYFCMEKDCNIVEAQKETMEFIEVLKYLNTEPKNKESLVEWLKSQQNSDGGFGLDNKSNILSTYFVVKSLKILGETPENPDGVLEFLERCKRKVGGFSFTAEDEKPTIITTYYGVKTARLIEGGVT</sequence>
<keyword evidence="4" id="KW-0808">Transferase</keyword>
<dbReference type="InterPro" id="IPR008930">
    <property type="entry name" value="Terpenoid_cyclase/PrenylTrfase"/>
</dbReference>
<name>A0A0A7GJ16_GEOAI</name>
<dbReference type="RefSeq" id="WP_148305960.1">
    <property type="nucleotide sequence ID" value="NZ_CP009552.1"/>
</dbReference>
<dbReference type="GeneID" id="24798495"/>
<keyword evidence="6" id="KW-0677">Repeat</keyword>
<dbReference type="Gene3D" id="1.50.10.20">
    <property type="match status" value="2"/>
</dbReference>
<comment type="cofactor">
    <cofactor evidence="1">
        <name>Zn(2+)</name>
        <dbReference type="ChEBI" id="CHEBI:29105"/>
    </cofactor>
</comment>
<dbReference type="InterPro" id="IPR045089">
    <property type="entry name" value="PGGT1B-like"/>
</dbReference>
<evidence type="ECO:0000256" key="3">
    <source>
        <dbReference type="ARBA" id="ARBA00022602"/>
    </source>
</evidence>
<dbReference type="HOGENOM" id="CLU_465898_0_0_2"/>
<evidence type="ECO:0000256" key="2">
    <source>
        <dbReference type="ARBA" id="ARBA00010497"/>
    </source>
</evidence>
<feature type="domain" description="Prenyltransferase alpha-alpha toroid" evidence="10">
    <location>
        <begin position="481"/>
        <end position="578"/>
    </location>
</feature>
<dbReference type="eggNOG" id="arCOG04438">
    <property type="taxonomic scope" value="Archaea"/>
</dbReference>
<dbReference type="Proteomes" id="UP000030624">
    <property type="component" value="Chromosome"/>
</dbReference>
<evidence type="ECO:0000256" key="1">
    <source>
        <dbReference type="ARBA" id="ARBA00001947"/>
    </source>
</evidence>
<dbReference type="InterPro" id="IPR001330">
    <property type="entry name" value="Prenyltrans"/>
</dbReference>
<dbReference type="SUPFAM" id="SSF48239">
    <property type="entry name" value="Terpenoid cyclases/Protein prenyltransferases"/>
    <property type="match status" value="1"/>
</dbReference>
<evidence type="ECO:0000259" key="10">
    <source>
        <dbReference type="Pfam" id="PF00432"/>
    </source>
</evidence>
<comment type="similarity">
    <text evidence="2">Belongs to the protein prenyltransferase subunit beta family.</text>
</comment>
<evidence type="ECO:0000313" key="11">
    <source>
        <dbReference type="EMBL" id="AIY90947.1"/>
    </source>
</evidence>
<dbReference type="KEGG" id="gac:GACE_1922"/>
<feature type="domain" description="Prenyltransferase alpha-alpha toroid" evidence="10">
    <location>
        <begin position="90"/>
        <end position="167"/>
    </location>
</feature>
<evidence type="ECO:0000256" key="5">
    <source>
        <dbReference type="ARBA" id="ARBA00022723"/>
    </source>
</evidence>
<dbReference type="Pfam" id="PF00432">
    <property type="entry name" value="Prenyltrans"/>
    <property type="match status" value="3"/>
</dbReference>
<keyword evidence="5" id="KW-0479">Metal-binding</keyword>